<evidence type="ECO:0000313" key="1">
    <source>
        <dbReference type="EMBL" id="KAI0057296.1"/>
    </source>
</evidence>
<organism evidence="1 2">
    <name type="scientific">Artomyces pyxidatus</name>
    <dbReference type="NCBI Taxonomy" id="48021"/>
    <lineage>
        <taxon>Eukaryota</taxon>
        <taxon>Fungi</taxon>
        <taxon>Dikarya</taxon>
        <taxon>Basidiomycota</taxon>
        <taxon>Agaricomycotina</taxon>
        <taxon>Agaricomycetes</taxon>
        <taxon>Russulales</taxon>
        <taxon>Auriscalpiaceae</taxon>
        <taxon>Artomyces</taxon>
    </lineage>
</organism>
<evidence type="ECO:0000313" key="2">
    <source>
        <dbReference type="Proteomes" id="UP000814140"/>
    </source>
</evidence>
<reference evidence="1" key="1">
    <citation type="submission" date="2021-03" db="EMBL/GenBank/DDBJ databases">
        <authorList>
            <consortium name="DOE Joint Genome Institute"/>
            <person name="Ahrendt S."/>
            <person name="Looney B.P."/>
            <person name="Miyauchi S."/>
            <person name="Morin E."/>
            <person name="Drula E."/>
            <person name="Courty P.E."/>
            <person name="Chicoki N."/>
            <person name="Fauchery L."/>
            <person name="Kohler A."/>
            <person name="Kuo A."/>
            <person name="Labutti K."/>
            <person name="Pangilinan J."/>
            <person name="Lipzen A."/>
            <person name="Riley R."/>
            <person name="Andreopoulos W."/>
            <person name="He G."/>
            <person name="Johnson J."/>
            <person name="Barry K.W."/>
            <person name="Grigoriev I.V."/>
            <person name="Nagy L."/>
            <person name="Hibbett D."/>
            <person name="Henrissat B."/>
            <person name="Matheny P.B."/>
            <person name="Labbe J."/>
            <person name="Martin F."/>
        </authorList>
    </citation>
    <scope>NUCLEOTIDE SEQUENCE</scope>
    <source>
        <strain evidence="1">HHB10654</strain>
    </source>
</reference>
<proteinExistence type="predicted"/>
<reference evidence="1" key="2">
    <citation type="journal article" date="2022" name="New Phytol.">
        <title>Evolutionary transition to the ectomycorrhizal habit in the genomes of a hyperdiverse lineage of mushroom-forming fungi.</title>
        <authorList>
            <person name="Looney B."/>
            <person name="Miyauchi S."/>
            <person name="Morin E."/>
            <person name="Drula E."/>
            <person name="Courty P.E."/>
            <person name="Kohler A."/>
            <person name="Kuo A."/>
            <person name="LaButti K."/>
            <person name="Pangilinan J."/>
            <person name="Lipzen A."/>
            <person name="Riley R."/>
            <person name="Andreopoulos W."/>
            <person name="He G."/>
            <person name="Johnson J."/>
            <person name="Nolan M."/>
            <person name="Tritt A."/>
            <person name="Barry K.W."/>
            <person name="Grigoriev I.V."/>
            <person name="Nagy L.G."/>
            <person name="Hibbett D."/>
            <person name="Henrissat B."/>
            <person name="Matheny P.B."/>
            <person name="Labbe J."/>
            <person name="Martin F.M."/>
        </authorList>
    </citation>
    <scope>NUCLEOTIDE SEQUENCE</scope>
    <source>
        <strain evidence="1">HHB10654</strain>
    </source>
</reference>
<sequence length="364" mass="41541">MATLSYSPAPPVHARASLLYRRTLCAMRSPKHFLSYASRKMVKPREKAIDRIPCELWQEIFLLCKEDRSNAHPEKDHTALFLSQVCRSWRTAAILHPRLWSSVISVTHQDSPARVQFELARVPAEQRLQVQIKFSDLDNSRLSNERVARVVREVLAPQCSRWDRLSVMASAPVVADLSNKLLLTQPLTELSSCTIVVWDEDRFFAENPCDISFLRTATSLRRLTCNTCVPKLDASNSPELSRILPNISKLTLKDTYMESPLQLHKILSACSSLEQLDLLDCAFEHLCVEGFGDRLVLPELRSITITSHSSHNPWRRHNLNYDGSFFLDHLGSVAPDKWTMKVKGRATQVIRDFFGRQGYDVNLD</sequence>
<dbReference type="EMBL" id="MU277249">
    <property type="protein sequence ID" value="KAI0057296.1"/>
    <property type="molecule type" value="Genomic_DNA"/>
</dbReference>
<accession>A0ACB8SN31</accession>
<keyword evidence="2" id="KW-1185">Reference proteome</keyword>
<dbReference type="Proteomes" id="UP000814140">
    <property type="component" value="Unassembled WGS sequence"/>
</dbReference>
<gene>
    <name evidence="1" type="ORF">BV25DRAFT_1441188</name>
</gene>
<protein>
    <submittedName>
        <fullName evidence="1">Uncharacterized protein</fullName>
    </submittedName>
</protein>
<name>A0ACB8SN31_9AGAM</name>
<comment type="caution">
    <text evidence="1">The sequence shown here is derived from an EMBL/GenBank/DDBJ whole genome shotgun (WGS) entry which is preliminary data.</text>
</comment>